<name>A0A1B6MB64_9HEMI</name>
<evidence type="ECO:0000313" key="1">
    <source>
        <dbReference type="EMBL" id="JAT33161.1"/>
    </source>
</evidence>
<feature type="non-terminal residue" evidence="1">
    <location>
        <position position="1"/>
    </location>
</feature>
<dbReference type="GO" id="GO:0070939">
    <property type="term" value="C:Dsl1/NZR complex"/>
    <property type="evidence" value="ECO:0007669"/>
    <property type="project" value="TreeGrafter"/>
</dbReference>
<reference evidence="1" key="1">
    <citation type="submission" date="2015-11" db="EMBL/GenBank/DDBJ databases">
        <title>De novo transcriptome assembly of four potential Pierce s Disease insect vectors from Arizona vineyards.</title>
        <authorList>
            <person name="Tassone E.E."/>
        </authorList>
    </citation>
    <scope>NUCLEOTIDE SEQUENCE</scope>
</reference>
<accession>A0A1B6MB64</accession>
<organism evidence="1">
    <name type="scientific">Graphocephala atropunctata</name>
    <dbReference type="NCBI Taxonomy" id="36148"/>
    <lineage>
        <taxon>Eukaryota</taxon>
        <taxon>Metazoa</taxon>
        <taxon>Ecdysozoa</taxon>
        <taxon>Arthropoda</taxon>
        <taxon>Hexapoda</taxon>
        <taxon>Insecta</taxon>
        <taxon>Pterygota</taxon>
        <taxon>Neoptera</taxon>
        <taxon>Paraneoptera</taxon>
        <taxon>Hemiptera</taxon>
        <taxon>Auchenorrhyncha</taxon>
        <taxon>Membracoidea</taxon>
        <taxon>Cicadellidae</taxon>
        <taxon>Cicadellinae</taxon>
        <taxon>Cicadellini</taxon>
        <taxon>Graphocephala</taxon>
    </lineage>
</organism>
<protein>
    <submittedName>
        <fullName evidence="1">Uncharacterized protein</fullName>
    </submittedName>
</protein>
<dbReference type="PANTHER" id="PTHR15922:SF2">
    <property type="entry name" value="NBAS SUBUNIT OF NRZ TETHERING COMPLEX"/>
    <property type="match status" value="1"/>
</dbReference>
<proteinExistence type="predicted"/>
<dbReference type="PANTHER" id="PTHR15922">
    <property type="entry name" value="NEUROBLASTOMA-AMPLIFIED SEQUENCE"/>
    <property type="match status" value="1"/>
</dbReference>
<dbReference type="GO" id="GO:0000149">
    <property type="term" value="F:SNARE binding"/>
    <property type="evidence" value="ECO:0007669"/>
    <property type="project" value="TreeGrafter"/>
</dbReference>
<gene>
    <name evidence="1" type="ORF">g.10343</name>
</gene>
<sequence>FSELVTLDVLVYDVSIDDISLRDLEAMSPLQKAQALMSQSNENNFVENLRHRLVPFLQRSERLQSQPRRQLLTQFLSEISSHDLKLPLKLFEYCMTELHNQIVPDTEELIMLALDVIYAYQGTSQLSVVDAILRILPTSSLGTSAAELRDRVEAAQNELRTAVILKERGSPFNLLYLHNHCADLDTAKAIFVDLSTAVANRVPAASEADWNQLLQDLLQMQNLVFTCMSLHLCYEIYTVAVLGSGSSAIVRTAVRSLCCHTEERDRKPLSLRRSVELVLQVAIHYFDSAASLTDPNIGLAKSCLNLITEDNPEIQEEKDLIAALQLLNDFKINLLPLQVRLCTERMRLVESCLASRPTAYKDHHKLLSLAHKLRICGKDSRQREGTILVRVANISFEARDYGHCEEICQQLMRRRHAIGWEIAQRLGQCGEYWDLAARRQLIAFALVHCPDDKVQELVESRCELEYKRLQTYIREQTGTAETPSEDEEFLDAVTSPQSPTKEFLPQLSSTLQTTSKLLTQLTKSGFWKEKLLHKDTSKDTEMSRRKVDTSMATQGFPEFYSSLHGRCHQSVLSADYSGEAVVDWRQYQLMQAFLQASMLQQEKLPQHLLRDMDNVLVQFASLVLPEDSCVGLATLLALSRPEASEQCFSCLPLTLLTLQLAVYFLALLQALQHDSQAFLWTPDQVLGWAMSHADDLTENSQLLTKALTQLKNFEQSKRVEQLNCGVNVRRFAWDQQYKIDSILGLAMSEEREKLQAALQLGSAHGVEGWEIVFSHIRSLLRSNSPLLSERLADNRLNQLLKDQSETVGRRLQESVLATLSGINHNQLISYYTLLQTVAPDSAVNGLLPRDHIKLIKKVKATSHEIDYVRLVTKPSEVMEALKPAVRKETIASVAKLVKELLKALPQLHAHISVGGLYTEWAVVQFKAECLSPTCRQPLEQFTALQIYLLKMGSVDLLSFVRRAIFCHQSVLKLDVDTREAMIDSVLSCGRQQHLSNENPDFLKIQELKDYLLRVWFLEKDSSKNLRNYLVRLDEACGDHEAISTIIQTALLDASIPSHVLQKITKLSNKKALSSYITDLLHSLPSQASLITTILQRVEDCLAHGEKGDSWSILVGPLTEKTELPANVRRQAAQISQRLGANYNEELEALRLRTEAVVRTPVRLSQVCDQNSRYLMFKQLLSESNTWEALQQLGLLLSTWPDVDTSWYLELIETMAEVPSGEKFLTLQKIFRKNVFEEEEVAHLVSRLESCLDDVFTVSVCLIPDFKTLHVKGAHLLSKLPRETLLMKDLARRVVETELTAELVGAPIFLRLKEVLLDSSRDLCEQVACQLMAANHVDEANVFQQAATRLS</sequence>
<dbReference type="EMBL" id="GEBQ01006816">
    <property type="protein sequence ID" value="JAT33161.1"/>
    <property type="molecule type" value="Transcribed_RNA"/>
</dbReference>
<dbReference type="GO" id="GO:0006890">
    <property type="term" value="P:retrograde vesicle-mediated transport, Golgi to endoplasmic reticulum"/>
    <property type="evidence" value="ECO:0007669"/>
    <property type="project" value="TreeGrafter"/>
</dbReference>